<gene>
    <name evidence="2" type="ORF">PgNI_06655</name>
</gene>
<dbReference type="KEGG" id="pgri:PgNI_06655"/>
<proteinExistence type="predicted"/>
<evidence type="ECO:0000313" key="1">
    <source>
        <dbReference type="Proteomes" id="UP000515153"/>
    </source>
</evidence>
<reference evidence="1 2" key="1">
    <citation type="journal article" date="2019" name="Mol. Biol. Evol.">
        <title>Blast fungal genomes show frequent chromosomal changes, gene gains and losses, and effector gene turnover.</title>
        <authorList>
            <person name="Gomez Luciano L.B."/>
            <person name="Jason Tsai I."/>
            <person name="Chuma I."/>
            <person name="Tosa Y."/>
            <person name="Chen Y.H."/>
            <person name="Li J.Y."/>
            <person name="Li M.Y."/>
            <person name="Jade Lu M.Y."/>
            <person name="Nakayashiki H."/>
            <person name="Li W.H."/>
        </authorList>
    </citation>
    <scope>NUCLEOTIDE SEQUENCE [LARGE SCALE GENOMIC DNA]</scope>
    <source>
        <strain evidence="1 2">NI907</strain>
    </source>
</reference>
<organism evidence="1 2">
    <name type="scientific">Pyricularia grisea</name>
    <name type="common">Crabgrass-specific blast fungus</name>
    <name type="synonym">Magnaporthe grisea</name>
    <dbReference type="NCBI Taxonomy" id="148305"/>
    <lineage>
        <taxon>Eukaryota</taxon>
        <taxon>Fungi</taxon>
        <taxon>Dikarya</taxon>
        <taxon>Ascomycota</taxon>
        <taxon>Pezizomycotina</taxon>
        <taxon>Sordariomycetes</taxon>
        <taxon>Sordariomycetidae</taxon>
        <taxon>Magnaporthales</taxon>
        <taxon>Pyriculariaceae</taxon>
        <taxon>Pyricularia</taxon>
    </lineage>
</organism>
<dbReference type="RefSeq" id="XP_030981810.1">
    <property type="nucleotide sequence ID" value="XM_031126676.1"/>
</dbReference>
<evidence type="ECO:0000313" key="2">
    <source>
        <dbReference type="RefSeq" id="XP_030981810.1"/>
    </source>
</evidence>
<dbReference type="GeneID" id="41961585"/>
<reference evidence="2" key="2">
    <citation type="submission" date="2019-10" db="EMBL/GenBank/DDBJ databases">
        <authorList>
            <consortium name="NCBI Genome Project"/>
        </authorList>
    </citation>
    <scope>NUCLEOTIDE SEQUENCE</scope>
    <source>
        <strain evidence="2">NI907</strain>
    </source>
</reference>
<keyword evidence="1" id="KW-1185">Reference proteome</keyword>
<reference evidence="2" key="3">
    <citation type="submission" date="2025-08" db="UniProtKB">
        <authorList>
            <consortium name="RefSeq"/>
        </authorList>
    </citation>
    <scope>IDENTIFICATION</scope>
    <source>
        <strain evidence="2">NI907</strain>
    </source>
</reference>
<accession>A0A6P8B3U1</accession>
<name>A0A6P8B3U1_PYRGI</name>
<dbReference type="Proteomes" id="UP000515153">
    <property type="component" value="Chromosome I"/>
</dbReference>
<sequence>MNVFLTRILPPTLNKRPTQLRWSQSCPSYQVLPGAARRQIMASNLGPKCVLSRSCDGLVDGRRGARGGVFKLKGCTAVFFHSDGTITAADVQIGQECYETRYVAREVRLGGSRVTEIVICSQDSSIVREVKEAFKKELSLNSIDDYSLSYSYNPIDRMGRHAF</sequence>
<protein>
    <submittedName>
        <fullName evidence="2">Uncharacterized protein</fullName>
    </submittedName>
</protein>
<dbReference type="AlphaFoldDB" id="A0A6P8B3U1"/>